<dbReference type="PANTHER" id="PTHR23028:SF53">
    <property type="entry name" value="ACYL_TRANSF_3 DOMAIN-CONTAINING PROTEIN"/>
    <property type="match status" value="1"/>
</dbReference>
<dbReference type="GO" id="GO:0016747">
    <property type="term" value="F:acyltransferase activity, transferring groups other than amino-acyl groups"/>
    <property type="evidence" value="ECO:0007669"/>
    <property type="project" value="InterPro"/>
</dbReference>
<sequence length="371" mass="40076">MQRFKVQSPSLRSNLPALTGIRFFAAFAVLLFHYGSSFAQSHGAPVAIANILHNGSLGVPLFFILSGFILSYAHEGERIDGAFIVRFYVARLARIYPVYLFALLMALPVLPNPLPGSVAVKSLLLVQSWQLPGDTHDHDWIFQAWSLSVEWFFYAFFPLILPISRCFNLAATMAAMLVACALIYGLGTPLGAAAPLPISLGGFSVAPWIPVLRLPEFIYGMGLCRLFLVLRNPLSAAQSTLVEGLLALATLGLLTRDLDPQASGLFAILVGLLLLALAYGRGFLSRLLGGRVLGLLGGASYALYILQGPARNLCRALVPSPYDRVVSPVFTVALSVAVFLLIEKPARKFLMKALARAQRGATQSPALNPPQ</sequence>
<comment type="caution">
    <text evidence="3">The sequence shown here is derived from an EMBL/GenBank/DDBJ whole genome shotgun (WGS) entry which is preliminary data.</text>
</comment>
<feature type="transmembrane region" description="Helical" evidence="1">
    <location>
        <begin position="51"/>
        <end position="73"/>
    </location>
</feature>
<feature type="transmembrane region" description="Helical" evidence="1">
    <location>
        <begin position="140"/>
        <end position="160"/>
    </location>
</feature>
<feature type="transmembrane region" description="Helical" evidence="1">
    <location>
        <begin position="261"/>
        <end position="280"/>
    </location>
</feature>
<feature type="transmembrane region" description="Helical" evidence="1">
    <location>
        <begin position="325"/>
        <end position="342"/>
    </location>
</feature>
<evidence type="ECO:0000313" key="4">
    <source>
        <dbReference type="Proteomes" id="UP000548867"/>
    </source>
</evidence>
<organism evidence="3 4">
    <name type="scientific">Novosphingobium sediminicola</name>
    <dbReference type="NCBI Taxonomy" id="563162"/>
    <lineage>
        <taxon>Bacteria</taxon>
        <taxon>Pseudomonadati</taxon>
        <taxon>Pseudomonadota</taxon>
        <taxon>Alphaproteobacteria</taxon>
        <taxon>Sphingomonadales</taxon>
        <taxon>Sphingomonadaceae</taxon>
        <taxon>Novosphingobium</taxon>
    </lineage>
</organism>
<dbReference type="InterPro" id="IPR050879">
    <property type="entry name" value="Acyltransferase_3"/>
</dbReference>
<dbReference type="GO" id="GO:0000271">
    <property type="term" value="P:polysaccharide biosynthetic process"/>
    <property type="evidence" value="ECO:0007669"/>
    <property type="project" value="TreeGrafter"/>
</dbReference>
<keyword evidence="1" id="KW-0812">Transmembrane</keyword>
<dbReference type="Pfam" id="PF01757">
    <property type="entry name" value="Acyl_transf_3"/>
    <property type="match status" value="1"/>
</dbReference>
<reference evidence="3 4" key="1">
    <citation type="submission" date="2020-08" db="EMBL/GenBank/DDBJ databases">
        <title>Genomic Encyclopedia of Type Strains, Phase IV (KMG-IV): sequencing the most valuable type-strain genomes for metagenomic binning, comparative biology and taxonomic classification.</title>
        <authorList>
            <person name="Goeker M."/>
        </authorList>
    </citation>
    <scope>NUCLEOTIDE SEQUENCE [LARGE SCALE GENOMIC DNA]</scope>
    <source>
        <strain evidence="3 4">DSM 27057</strain>
    </source>
</reference>
<proteinExistence type="predicted"/>
<keyword evidence="4" id="KW-1185">Reference proteome</keyword>
<gene>
    <name evidence="3" type="ORF">GGR38_003317</name>
</gene>
<feature type="transmembrane region" description="Helical" evidence="1">
    <location>
        <begin position="287"/>
        <end position="305"/>
    </location>
</feature>
<evidence type="ECO:0000256" key="1">
    <source>
        <dbReference type="SAM" id="Phobius"/>
    </source>
</evidence>
<dbReference type="PANTHER" id="PTHR23028">
    <property type="entry name" value="ACETYLTRANSFERASE"/>
    <property type="match status" value="1"/>
</dbReference>
<accession>A0A7W6CH19</accession>
<dbReference type="GO" id="GO:0016020">
    <property type="term" value="C:membrane"/>
    <property type="evidence" value="ECO:0007669"/>
    <property type="project" value="TreeGrafter"/>
</dbReference>
<evidence type="ECO:0000313" key="3">
    <source>
        <dbReference type="EMBL" id="MBB3956354.1"/>
    </source>
</evidence>
<dbReference type="InterPro" id="IPR002656">
    <property type="entry name" value="Acyl_transf_3_dom"/>
</dbReference>
<dbReference type="RefSeq" id="WP_183627244.1">
    <property type="nucleotide sequence ID" value="NZ_JACIDX010000013.1"/>
</dbReference>
<dbReference type="Proteomes" id="UP000548867">
    <property type="component" value="Unassembled WGS sequence"/>
</dbReference>
<name>A0A7W6CH19_9SPHN</name>
<keyword evidence="1" id="KW-1133">Transmembrane helix</keyword>
<dbReference type="AlphaFoldDB" id="A0A7W6CH19"/>
<evidence type="ECO:0000259" key="2">
    <source>
        <dbReference type="Pfam" id="PF01757"/>
    </source>
</evidence>
<feature type="domain" description="Acyltransferase 3" evidence="2">
    <location>
        <begin position="17"/>
        <end position="341"/>
    </location>
</feature>
<feature type="transmembrane region" description="Helical" evidence="1">
    <location>
        <begin position="93"/>
        <end position="110"/>
    </location>
</feature>
<keyword evidence="1" id="KW-0472">Membrane</keyword>
<feature type="transmembrane region" description="Helical" evidence="1">
    <location>
        <begin position="21"/>
        <end position="39"/>
    </location>
</feature>
<protein>
    <submittedName>
        <fullName evidence="3">Peptidoglycan/LPS O-acetylase OafA/YrhL</fullName>
    </submittedName>
</protein>
<dbReference type="EMBL" id="JACIDX010000013">
    <property type="protein sequence ID" value="MBB3956354.1"/>
    <property type="molecule type" value="Genomic_DNA"/>
</dbReference>